<evidence type="ECO:0000313" key="3">
    <source>
        <dbReference type="Proteomes" id="UP001201812"/>
    </source>
</evidence>
<keyword evidence="1" id="KW-0812">Transmembrane</keyword>
<accession>A0AAD4MRU8</accession>
<dbReference type="Proteomes" id="UP001201812">
    <property type="component" value="Unassembled WGS sequence"/>
</dbReference>
<dbReference type="AlphaFoldDB" id="A0AAD4MRU8"/>
<feature type="transmembrane region" description="Helical" evidence="1">
    <location>
        <begin position="6"/>
        <end position="23"/>
    </location>
</feature>
<keyword evidence="1" id="KW-1133">Transmembrane helix</keyword>
<dbReference type="EMBL" id="JAKKPZ010000103">
    <property type="protein sequence ID" value="KAI1702197.1"/>
    <property type="molecule type" value="Genomic_DNA"/>
</dbReference>
<comment type="caution">
    <text evidence="2">The sequence shown here is derived from an EMBL/GenBank/DDBJ whole genome shotgun (WGS) entry which is preliminary data.</text>
</comment>
<evidence type="ECO:0000313" key="2">
    <source>
        <dbReference type="EMBL" id="KAI1702197.1"/>
    </source>
</evidence>
<name>A0AAD4MRU8_9BILA</name>
<sequence>MRSSIFASWIYCVILISASTVALEDNEIAFSEKSFAYLCFSSMVSWEILTDEDVLRLVDGENEAETDGSDDSDIETIELDPPKISVADAIRGLETALSFMEQEPAENGDELVATKRTIMRLMTSDKGFSFPVITAYAFIATAILVLFFYYCIGYIRSIYSDEMNNVGNEHMYGFRRGLNFDASLFIV</sequence>
<feature type="transmembrane region" description="Helical" evidence="1">
    <location>
        <begin position="128"/>
        <end position="150"/>
    </location>
</feature>
<evidence type="ECO:0000256" key="1">
    <source>
        <dbReference type="SAM" id="Phobius"/>
    </source>
</evidence>
<proteinExistence type="predicted"/>
<protein>
    <submittedName>
        <fullName evidence="2">Uncharacterized protein</fullName>
    </submittedName>
</protein>
<reference evidence="2" key="1">
    <citation type="submission" date="2022-01" db="EMBL/GenBank/DDBJ databases">
        <title>Genome Sequence Resource for Two Populations of Ditylenchus destructor, the Migratory Endoparasitic Phytonematode.</title>
        <authorList>
            <person name="Zhang H."/>
            <person name="Lin R."/>
            <person name="Xie B."/>
        </authorList>
    </citation>
    <scope>NUCLEOTIDE SEQUENCE</scope>
    <source>
        <strain evidence="2">BazhouSP</strain>
    </source>
</reference>
<organism evidence="2 3">
    <name type="scientific">Ditylenchus destructor</name>
    <dbReference type="NCBI Taxonomy" id="166010"/>
    <lineage>
        <taxon>Eukaryota</taxon>
        <taxon>Metazoa</taxon>
        <taxon>Ecdysozoa</taxon>
        <taxon>Nematoda</taxon>
        <taxon>Chromadorea</taxon>
        <taxon>Rhabditida</taxon>
        <taxon>Tylenchina</taxon>
        <taxon>Tylenchomorpha</taxon>
        <taxon>Sphaerularioidea</taxon>
        <taxon>Anguinidae</taxon>
        <taxon>Anguininae</taxon>
        <taxon>Ditylenchus</taxon>
    </lineage>
</organism>
<keyword evidence="3" id="KW-1185">Reference proteome</keyword>
<gene>
    <name evidence="2" type="ORF">DdX_15612</name>
</gene>
<keyword evidence="1" id="KW-0472">Membrane</keyword>